<dbReference type="GO" id="GO:0016787">
    <property type="term" value="F:hydrolase activity"/>
    <property type="evidence" value="ECO:0007669"/>
    <property type="project" value="UniProtKB-KW"/>
</dbReference>
<keyword evidence="5" id="KW-1185">Reference proteome</keyword>
<dbReference type="Pfam" id="PF00293">
    <property type="entry name" value="NUDIX"/>
    <property type="match status" value="1"/>
</dbReference>
<evidence type="ECO:0000313" key="4">
    <source>
        <dbReference type="EMBL" id="ANH83720.1"/>
    </source>
</evidence>
<dbReference type="InterPro" id="IPR000086">
    <property type="entry name" value="NUDIX_hydrolase_dom"/>
</dbReference>
<organism evidence="4 5">
    <name type="scientific">Niabella ginsenosidivorans</name>
    <dbReference type="NCBI Taxonomy" id="1176587"/>
    <lineage>
        <taxon>Bacteria</taxon>
        <taxon>Pseudomonadati</taxon>
        <taxon>Bacteroidota</taxon>
        <taxon>Chitinophagia</taxon>
        <taxon>Chitinophagales</taxon>
        <taxon>Chitinophagaceae</taxon>
        <taxon>Niabella</taxon>
    </lineage>
</organism>
<evidence type="ECO:0000256" key="1">
    <source>
        <dbReference type="ARBA" id="ARBA00001946"/>
    </source>
</evidence>
<dbReference type="InterPro" id="IPR015797">
    <property type="entry name" value="NUDIX_hydrolase-like_dom_sf"/>
</dbReference>
<dbReference type="PRINTS" id="PR00502">
    <property type="entry name" value="NUDIXFAMILY"/>
</dbReference>
<dbReference type="CDD" id="cd04690">
    <property type="entry name" value="NUDIX_Hydrolase"/>
    <property type="match status" value="1"/>
</dbReference>
<dbReference type="Gene3D" id="3.90.79.10">
    <property type="entry name" value="Nucleoside Triphosphate Pyrophosphohydrolase"/>
    <property type="match status" value="1"/>
</dbReference>
<evidence type="ECO:0000313" key="5">
    <source>
        <dbReference type="Proteomes" id="UP000077667"/>
    </source>
</evidence>
<dbReference type="PANTHER" id="PTHR43046">
    <property type="entry name" value="GDP-MANNOSE MANNOSYL HYDROLASE"/>
    <property type="match status" value="1"/>
</dbReference>
<dbReference type="InterPro" id="IPR020476">
    <property type="entry name" value="Nudix_hydrolase"/>
</dbReference>
<evidence type="ECO:0000259" key="3">
    <source>
        <dbReference type="PROSITE" id="PS51462"/>
    </source>
</evidence>
<comment type="cofactor">
    <cofactor evidence="1">
        <name>Mg(2+)</name>
        <dbReference type="ChEBI" id="CHEBI:18420"/>
    </cofactor>
</comment>
<feature type="domain" description="Nudix hydrolase" evidence="3">
    <location>
        <begin position="1"/>
        <end position="128"/>
    </location>
</feature>
<dbReference type="PANTHER" id="PTHR43046:SF2">
    <property type="entry name" value="8-OXO-DGTP DIPHOSPHATASE-RELATED"/>
    <property type="match status" value="1"/>
</dbReference>
<dbReference type="EMBL" id="CP015772">
    <property type="protein sequence ID" value="ANH83720.1"/>
    <property type="molecule type" value="Genomic_DNA"/>
</dbReference>
<dbReference type="STRING" id="1176587.A8C56_05615"/>
<evidence type="ECO:0000256" key="2">
    <source>
        <dbReference type="ARBA" id="ARBA00022801"/>
    </source>
</evidence>
<gene>
    <name evidence="4" type="ORF">A8C56_05615</name>
</gene>
<dbReference type="KEGG" id="nia:A8C56_05615"/>
<proteinExistence type="predicted"/>
<sequence>MKELPTAGLVVIKNRQLLLAYSKNRQAWYLPGGKIDKGETAVQSLIREIKEELSLVIKEQELTFFRHITAPAYGEADYIIMEQDCFLYELTQDIEPRNEIAAVRFFDEPSYRKEPAQVPGVLLLFGHLKADGLIMQDC</sequence>
<keyword evidence="2" id="KW-0378">Hydrolase</keyword>
<dbReference type="Proteomes" id="UP000077667">
    <property type="component" value="Chromosome"/>
</dbReference>
<dbReference type="SUPFAM" id="SSF55811">
    <property type="entry name" value="Nudix"/>
    <property type="match status" value="1"/>
</dbReference>
<protein>
    <submittedName>
        <fullName evidence="4">DNA mismatch repair protein MutT</fullName>
    </submittedName>
</protein>
<dbReference type="PROSITE" id="PS51462">
    <property type="entry name" value="NUDIX"/>
    <property type="match status" value="1"/>
</dbReference>
<reference evidence="4 5" key="1">
    <citation type="submission" date="2016-05" db="EMBL/GenBank/DDBJ databases">
        <title>Niabella ginsenosidivorans BS26 whole genome sequencing.</title>
        <authorList>
            <person name="Im W.T."/>
            <person name="Siddiqi M.Z."/>
        </authorList>
    </citation>
    <scope>NUCLEOTIDE SEQUENCE [LARGE SCALE GENOMIC DNA]</scope>
    <source>
        <strain evidence="4 5">BS26</strain>
    </source>
</reference>
<name>A0A1A9IAE3_9BACT</name>
<accession>A0A1A9IAE3</accession>
<dbReference type="AlphaFoldDB" id="A0A1A9IAE3"/>